<evidence type="ECO:0008006" key="4">
    <source>
        <dbReference type="Google" id="ProtNLM"/>
    </source>
</evidence>
<keyword evidence="1" id="KW-0472">Membrane</keyword>
<name>A0A1F6P8V0_9BACT</name>
<reference evidence="2 3" key="1">
    <citation type="journal article" date="2016" name="Nat. Commun.">
        <title>Thousands of microbial genomes shed light on interconnected biogeochemical processes in an aquifer system.</title>
        <authorList>
            <person name="Anantharaman K."/>
            <person name="Brown C.T."/>
            <person name="Hug L.A."/>
            <person name="Sharon I."/>
            <person name="Castelle C.J."/>
            <person name="Probst A.J."/>
            <person name="Thomas B.C."/>
            <person name="Singh A."/>
            <person name="Wilkins M.J."/>
            <person name="Karaoz U."/>
            <person name="Brodie E.L."/>
            <person name="Williams K.H."/>
            <person name="Hubbard S.S."/>
            <person name="Banfield J.F."/>
        </authorList>
    </citation>
    <scope>NUCLEOTIDE SEQUENCE [LARGE SCALE GENOMIC DNA]</scope>
</reference>
<evidence type="ECO:0000313" key="2">
    <source>
        <dbReference type="EMBL" id="OGH92518.1"/>
    </source>
</evidence>
<dbReference type="InterPro" id="IPR007401">
    <property type="entry name" value="DUF454"/>
</dbReference>
<comment type="caution">
    <text evidence="2">The sequence shown here is derived from an EMBL/GenBank/DDBJ whole genome shotgun (WGS) entry which is preliminary data.</text>
</comment>
<protein>
    <recommendedName>
        <fullName evidence="4">DUF454 domain-containing protein</fullName>
    </recommendedName>
</protein>
<keyword evidence="1" id="KW-1133">Transmembrane helix</keyword>
<organism evidence="2 3">
    <name type="scientific">Candidatus Magasanikbacteria bacterium RIFOXYD1_FULL_40_23</name>
    <dbReference type="NCBI Taxonomy" id="1798705"/>
    <lineage>
        <taxon>Bacteria</taxon>
        <taxon>Candidatus Magasanikiibacteriota</taxon>
    </lineage>
</organism>
<dbReference type="Proteomes" id="UP000176634">
    <property type="component" value="Unassembled WGS sequence"/>
</dbReference>
<proteinExistence type="predicted"/>
<evidence type="ECO:0000313" key="3">
    <source>
        <dbReference type="Proteomes" id="UP000176634"/>
    </source>
</evidence>
<dbReference type="PANTHER" id="PTHR35813:SF1">
    <property type="entry name" value="INNER MEMBRANE PROTEIN YBAN"/>
    <property type="match status" value="1"/>
</dbReference>
<dbReference type="PANTHER" id="PTHR35813">
    <property type="entry name" value="INNER MEMBRANE PROTEIN YBAN"/>
    <property type="match status" value="1"/>
</dbReference>
<dbReference type="AlphaFoldDB" id="A0A1F6P8V0"/>
<dbReference type="GO" id="GO:0005886">
    <property type="term" value="C:plasma membrane"/>
    <property type="evidence" value="ECO:0007669"/>
    <property type="project" value="TreeGrafter"/>
</dbReference>
<feature type="transmembrane region" description="Helical" evidence="1">
    <location>
        <begin position="103"/>
        <end position="121"/>
    </location>
</feature>
<dbReference type="Pfam" id="PF04304">
    <property type="entry name" value="DUF454"/>
    <property type="match status" value="1"/>
</dbReference>
<sequence length="122" mass="14033">MTLVVLVSIIIKTVLTEGVNMEKNRIQQWIRRWWWNAAGAMMFVVAVLGLFLPFVPAAPFALFAGACFARGSEKFHQYLMNSRLFGKMVRDWHEHRKISRGTWFALGVSAGMTVGFIVWWLL</sequence>
<dbReference type="EMBL" id="MFRA01000005">
    <property type="protein sequence ID" value="OGH92518.1"/>
    <property type="molecule type" value="Genomic_DNA"/>
</dbReference>
<gene>
    <name evidence="2" type="ORF">A2563_02455</name>
</gene>
<keyword evidence="1" id="KW-0812">Transmembrane</keyword>
<evidence type="ECO:0000256" key="1">
    <source>
        <dbReference type="SAM" id="Phobius"/>
    </source>
</evidence>
<dbReference type="STRING" id="1798705.A2563_02455"/>
<accession>A0A1F6P8V0</accession>
<feature type="transmembrane region" description="Helical" evidence="1">
    <location>
        <begin position="40"/>
        <end position="69"/>
    </location>
</feature>